<dbReference type="InParanoid" id="A0A084R2F2"/>
<dbReference type="Proteomes" id="UP000028524">
    <property type="component" value="Unassembled WGS sequence"/>
</dbReference>
<protein>
    <submittedName>
        <fullName evidence="2">Uncharacterized protein</fullName>
    </submittedName>
</protein>
<dbReference type="HOGENOM" id="CLU_2062992_0_0_1"/>
<sequence>MQSPRRPNLRAAAARNHTRKGKASAHAEKKATDAAVLRGTRAAAVRRLLGRVHCLKPTGSANGLSLRPPVPDGGEQMGLHAGSGLCLRGCNPSLLGLSKRPCPRATTHGGRIPCRICRW</sequence>
<organism evidence="2 3">
    <name type="scientific">Stachybotrys chlorohalonatus (strain IBT 40285)</name>
    <dbReference type="NCBI Taxonomy" id="1283841"/>
    <lineage>
        <taxon>Eukaryota</taxon>
        <taxon>Fungi</taxon>
        <taxon>Dikarya</taxon>
        <taxon>Ascomycota</taxon>
        <taxon>Pezizomycotina</taxon>
        <taxon>Sordariomycetes</taxon>
        <taxon>Hypocreomycetidae</taxon>
        <taxon>Hypocreales</taxon>
        <taxon>Stachybotryaceae</taxon>
        <taxon>Stachybotrys</taxon>
    </lineage>
</organism>
<dbReference type="AlphaFoldDB" id="A0A084R2F2"/>
<feature type="compositionally biased region" description="Low complexity" evidence="1">
    <location>
        <begin position="1"/>
        <end position="15"/>
    </location>
</feature>
<evidence type="ECO:0000313" key="3">
    <source>
        <dbReference type="Proteomes" id="UP000028524"/>
    </source>
</evidence>
<accession>A0A084R2F2</accession>
<evidence type="ECO:0000313" key="2">
    <source>
        <dbReference type="EMBL" id="KFA70387.1"/>
    </source>
</evidence>
<keyword evidence="3" id="KW-1185">Reference proteome</keyword>
<reference evidence="2 3" key="1">
    <citation type="journal article" date="2014" name="BMC Genomics">
        <title>Comparative genome sequencing reveals chemotype-specific gene clusters in the toxigenic black mold Stachybotrys.</title>
        <authorList>
            <person name="Semeiks J."/>
            <person name="Borek D."/>
            <person name="Otwinowski Z."/>
            <person name="Grishin N.V."/>
        </authorList>
    </citation>
    <scope>NUCLEOTIDE SEQUENCE [LARGE SCALE GENOMIC DNA]</scope>
    <source>
        <strain evidence="2 3">IBT 40285</strain>
    </source>
</reference>
<name>A0A084R2F2_STAC4</name>
<gene>
    <name evidence="2" type="ORF">S40285_09926</name>
</gene>
<dbReference type="EMBL" id="KL659203">
    <property type="protein sequence ID" value="KFA70387.1"/>
    <property type="molecule type" value="Genomic_DNA"/>
</dbReference>
<proteinExistence type="predicted"/>
<feature type="region of interest" description="Disordered" evidence="1">
    <location>
        <begin position="1"/>
        <end position="33"/>
    </location>
</feature>
<evidence type="ECO:0000256" key="1">
    <source>
        <dbReference type="SAM" id="MobiDB-lite"/>
    </source>
</evidence>